<evidence type="ECO:0000256" key="8">
    <source>
        <dbReference type="ARBA" id="ARBA00023224"/>
    </source>
</evidence>
<evidence type="ECO:0000313" key="14">
    <source>
        <dbReference type="Proteomes" id="UP001153069"/>
    </source>
</evidence>
<keyword evidence="7" id="KW-0325">Glycoprotein</keyword>
<evidence type="ECO:0000256" key="6">
    <source>
        <dbReference type="ARBA" id="ARBA00023170"/>
    </source>
</evidence>
<reference evidence="13" key="1">
    <citation type="submission" date="2020-06" db="EMBL/GenBank/DDBJ databases">
        <authorList>
            <consortium name="Plant Systems Biology data submission"/>
        </authorList>
    </citation>
    <scope>NUCLEOTIDE SEQUENCE</scope>
    <source>
        <strain evidence="13">D6</strain>
    </source>
</reference>
<keyword evidence="2 10" id="KW-0812">Transmembrane</keyword>
<organism evidence="13 14">
    <name type="scientific">Seminavis robusta</name>
    <dbReference type="NCBI Taxonomy" id="568900"/>
    <lineage>
        <taxon>Eukaryota</taxon>
        <taxon>Sar</taxon>
        <taxon>Stramenopiles</taxon>
        <taxon>Ochrophyta</taxon>
        <taxon>Bacillariophyta</taxon>
        <taxon>Bacillariophyceae</taxon>
        <taxon>Bacillariophycidae</taxon>
        <taxon>Naviculales</taxon>
        <taxon>Naviculaceae</taxon>
        <taxon>Seminavis</taxon>
    </lineage>
</organism>
<keyword evidence="14" id="KW-1185">Reference proteome</keyword>
<feature type="region of interest" description="Disordered" evidence="9">
    <location>
        <begin position="829"/>
        <end position="852"/>
    </location>
</feature>
<evidence type="ECO:0000256" key="7">
    <source>
        <dbReference type="ARBA" id="ARBA00023180"/>
    </source>
</evidence>
<feature type="transmembrane region" description="Helical" evidence="10">
    <location>
        <begin position="601"/>
        <end position="621"/>
    </location>
</feature>
<gene>
    <name evidence="13" type="ORF">SEMRO_433_G141780.1</name>
</gene>
<dbReference type="GO" id="GO:0004965">
    <property type="term" value="F:G protein-coupled GABA receptor activity"/>
    <property type="evidence" value="ECO:0007669"/>
    <property type="project" value="InterPro"/>
</dbReference>
<dbReference type="InterPro" id="IPR028082">
    <property type="entry name" value="Peripla_BP_I"/>
</dbReference>
<dbReference type="InterPro" id="IPR001828">
    <property type="entry name" value="ANF_lig-bd_rcpt"/>
</dbReference>
<dbReference type="OrthoDB" id="5984008at2759"/>
<evidence type="ECO:0000256" key="2">
    <source>
        <dbReference type="ARBA" id="ARBA00022692"/>
    </source>
</evidence>
<evidence type="ECO:0000256" key="10">
    <source>
        <dbReference type="SAM" id="Phobius"/>
    </source>
</evidence>
<feature type="transmembrane region" description="Helical" evidence="10">
    <location>
        <begin position="657"/>
        <end position="680"/>
    </location>
</feature>
<evidence type="ECO:0000256" key="4">
    <source>
        <dbReference type="ARBA" id="ARBA00023040"/>
    </source>
</evidence>
<evidence type="ECO:0000259" key="12">
    <source>
        <dbReference type="Pfam" id="PF01094"/>
    </source>
</evidence>
<dbReference type="SUPFAM" id="SSF53822">
    <property type="entry name" value="Periplasmic binding protein-like I"/>
    <property type="match status" value="1"/>
</dbReference>
<keyword evidence="3 10" id="KW-1133">Transmembrane helix</keyword>
<dbReference type="InterPro" id="IPR002455">
    <property type="entry name" value="GPCR3_GABA-B"/>
</dbReference>
<evidence type="ECO:0000313" key="13">
    <source>
        <dbReference type="EMBL" id="CAB9510354.1"/>
    </source>
</evidence>
<feature type="transmembrane region" description="Helical" evidence="10">
    <location>
        <begin position="692"/>
        <end position="711"/>
    </location>
</feature>
<dbReference type="Pfam" id="PF01094">
    <property type="entry name" value="ANF_receptor"/>
    <property type="match status" value="1"/>
</dbReference>
<comment type="subcellular location">
    <subcellularLocation>
        <location evidence="1">Membrane</location>
        <topology evidence="1">Multi-pass membrane protein</topology>
    </subcellularLocation>
</comment>
<dbReference type="Pfam" id="PF00003">
    <property type="entry name" value="7tm_3"/>
    <property type="match status" value="1"/>
</dbReference>
<accession>A0A9N8DXM4</accession>
<keyword evidence="8" id="KW-0807">Transducer</keyword>
<dbReference type="PANTHER" id="PTHR10519">
    <property type="entry name" value="GABA-B RECEPTOR"/>
    <property type="match status" value="1"/>
</dbReference>
<proteinExistence type="predicted"/>
<dbReference type="Proteomes" id="UP001153069">
    <property type="component" value="Unassembled WGS sequence"/>
</dbReference>
<dbReference type="InterPro" id="IPR017978">
    <property type="entry name" value="GPCR_3_C"/>
</dbReference>
<evidence type="ECO:0000256" key="1">
    <source>
        <dbReference type="ARBA" id="ARBA00004141"/>
    </source>
</evidence>
<name>A0A9N8DXM4_9STRA</name>
<evidence type="ECO:0000256" key="3">
    <source>
        <dbReference type="ARBA" id="ARBA00022989"/>
    </source>
</evidence>
<feature type="domain" description="G-protein coupled receptors family 3 profile" evidence="11">
    <location>
        <begin position="478"/>
        <end position="745"/>
    </location>
</feature>
<evidence type="ECO:0000259" key="11">
    <source>
        <dbReference type="Pfam" id="PF00003"/>
    </source>
</evidence>
<sequence length="852" mass="95035">MASAVIHDRTTNTRHGFVSGLWPKTTYENPRKPREEYLYYEAAAYLALEHFNSRNGAVLPEIPDLLAGCDFTMEVEFRDTRFRPFKGVEEALDSYRAPGKKPFAVWGPYSSSVSLPVSIVTSGLEIPTIGTISTSQSLDNSPFYARTCTSVQSEAKIFLNYLNSIGVPRIGILYSRNEWGLSFHNFLIENAPLYNVTVATSVGYVEGHNKEEWILLKEAMKELAQSKVQYFVGIVNPPTWKHVAREGFQHGIMGAPGYTWYFSELEMTRILDKETEGDIAQAVHGSAVTFMHFEDHPAFDQHFEDFLLARGPVDSNNRTMRDRYIASQAEQKWARIVDYVAPVRSSVSYLAYDAMMALGIAACKAPEQFAGQQLYDALVRTEFQGVTGWVAFDHNSGTRREDTVHYRLENVVLADKGKGAVPNSSFVEFNISTVAIVGTETINFKDPYTYSDNSTNQPSPLPPVDGMECNLIDNGALIYGWVFAAFVALMSLGWMVWTVLNRKRYVVGAGQPVFLCQLCLGTFLTAMAVIPLSMQEEREGCETSKFNLDAACMATPWIVLVGFCVAFSATISKAMRLNMVIRNGQAMRRVKVSAMQVQQPLCILLLCNTALLLSCTLIAPFKWSRVPVPVDSTAYDEFGRLTETYGSCGYYTPSVSWYFIVPLGLINLAGVGYAAYQCYLQRDVTTDMSETTHLFVSIVSMFETTVIFGPLLFVVKDNPTRRFLLESTLVDVACLTLLLPIFIPKYQQRFKQLAHTRPSKDILKGNSSHLGGCQHSARSAGGGTSSHEMNSYGPHSLISYPAVDKEADAAYEKVLDSVRDWEAKHGFIPIVQRHEPAPQKDSVPHKSSSRPR</sequence>
<dbReference type="GO" id="GO:0038039">
    <property type="term" value="C:G protein-coupled receptor heterodimeric complex"/>
    <property type="evidence" value="ECO:0007669"/>
    <property type="project" value="TreeGrafter"/>
</dbReference>
<evidence type="ECO:0000256" key="9">
    <source>
        <dbReference type="SAM" id="MobiDB-lite"/>
    </source>
</evidence>
<feature type="compositionally biased region" description="Basic and acidic residues" evidence="9">
    <location>
        <begin position="832"/>
        <end position="844"/>
    </location>
</feature>
<dbReference type="AlphaFoldDB" id="A0A9N8DXM4"/>
<keyword evidence="6 13" id="KW-0675">Receptor</keyword>
<keyword evidence="4" id="KW-0297">G-protein coupled receptor</keyword>
<comment type="caution">
    <text evidence="13">The sequence shown here is derived from an EMBL/GenBank/DDBJ whole genome shotgun (WGS) entry which is preliminary data.</text>
</comment>
<feature type="domain" description="Receptor ligand binding region" evidence="12">
    <location>
        <begin position="42"/>
        <end position="395"/>
    </location>
</feature>
<feature type="transmembrane region" description="Helical" evidence="10">
    <location>
        <begin position="512"/>
        <end position="534"/>
    </location>
</feature>
<protein>
    <submittedName>
        <fullName evidence="13">Gamma-aminobutyric acid (GABA) B receptor</fullName>
    </submittedName>
</protein>
<keyword evidence="5 10" id="KW-0472">Membrane</keyword>
<evidence type="ECO:0000256" key="5">
    <source>
        <dbReference type="ARBA" id="ARBA00023136"/>
    </source>
</evidence>
<dbReference type="PANTHER" id="PTHR10519:SF20">
    <property type="entry name" value="G-PROTEIN COUPLED RECEPTOR 156-RELATED"/>
    <property type="match status" value="1"/>
</dbReference>
<feature type="transmembrane region" description="Helical" evidence="10">
    <location>
        <begin position="478"/>
        <end position="500"/>
    </location>
</feature>
<feature type="transmembrane region" description="Helical" evidence="10">
    <location>
        <begin position="554"/>
        <end position="572"/>
    </location>
</feature>
<dbReference type="Gene3D" id="3.40.50.2300">
    <property type="match status" value="2"/>
</dbReference>
<dbReference type="EMBL" id="CAICTM010000432">
    <property type="protein sequence ID" value="CAB9510354.1"/>
    <property type="molecule type" value="Genomic_DNA"/>
</dbReference>